<keyword evidence="2" id="KW-1185">Reference proteome</keyword>
<dbReference type="Proteomes" id="UP000436822">
    <property type="component" value="Unassembled WGS sequence"/>
</dbReference>
<dbReference type="RefSeq" id="WP_159809779.1">
    <property type="nucleotide sequence ID" value="NZ_BLJE01000005.1"/>
</dbReference>
<dbReference type="GO" id="GO:0046914">
    <property type="term" value="F:transition metal ion binding"/>
    <property type="evidence" value="ECO:0007669"/>
    <property type="project" value="InterPro"/>
</dbReference>
<proteinExistence type="predicted"/>
<dbReference type="AlphaFoldDB" id="A0A6N6JJX1"/>
<dbReference type="EMBL" id="BLJE01000005">
    <property type="protein sequence ID" value="GFE66596.1"/>
    <property type="molecule type" value="Genomic_DNA"/>
</dbReference>
<dbReference type="SUPFAM" id="SSF56209">
    <property type="entry name" value="Nitrile hydratase alpha chain"/>
    <property type="match status" value="2"/>
</dbReference>
<protein>
    <submittedName>
        <fullName evidence="1">Uncharacterized protein</fullName>
    </submittedName>
</protein>
<dbReference type="Gene3D" id="3.90.330.10">
    <property type="entry name" value="Nitrile hydratase alpha /Thiocyanate hydrolase gamma"/>
    <property type="match status" value="2"/>
</dbReference>
<reference evidence="1 2" key="1">
    <citation type="submission" date="2019-12" db="EMBL/GenBank/DDBJ databases">
        <title>Litoreibacter badius sp. nov., a novel bacteriochlorophyll a-containing bacterium in the genus Litoreibacter.</title>
        <authorList>
            <person name="Kanamuro M."/>
            <person name="Takabe Y."/>
            <person name="Mori K."/>
            <person name="Takaichi S."/>
            <person name="Hanada S."/>
        </authorList>
    </citation>
    <scope>NUCLEOTIDE SEQUENCE [LARGE SCALE GENOMIC DNA]</scope>
    <source>
        <strain evidence="1 2">K6</strain>
    </source>
</reference>
<name>A0A6N6JJX1_9RHOB</name>
<gene>
    <name evidence="1" type="ORF">KIN_36700</name>
</gene>
<sequence>MTQKLQTKSTWSGIDVRPFGPYRESLAAELGHLTWKDAALRQKLAESPKTYFELTGLPEPEGMDLRIVDKATDEFIFVVPRIPPKTELWYRYEQISDWWMLAHGFYWWMRREHGEVVDPFLGALNVQIIGRSWTDPEWRAALLSAPREALEAEMGGTFHPDLHVRAIEETNAHTLVLPTDPADERIADGSEHHGSLFAIAHTWWQWLIWPRLMHAVDGSEIEGMVG</sequence>
<organism evidence="1 2">
    <name type="scientific">Litoreibacter roseus</name>
    <dbReference type="NCBI Taxonomy" id="2601869"/>
    <lineage>
        <taxon>Bacteria</taxon>
        <taxon>Pseudomonadati</taxon>
        <taxon>Pseudomonadota</taxon>
        <taxon>Alphaproteobacteria</taxon>
        <taxon>Rhodobacterales</taxon>
        <taxon>Roseobacteraceae</taxon>
        <taxon>Litoreibacter</taxon>
    </lineage>
</organism>
<accession>A0A6N6JJX1</accession>
<dbReference type="InterPro" id="IPR036648">
    <property type="entry name" value="CN_Hdrase_a/SCN_Hdrase_g_sf"/>
</dbReference>
<dbReference type="OrthoDB" id="2652883at2"/>
<comment type="caution">
    <text evidence="1">The sequence shown here is derived from an EMBL/GenBank/DDBJ whole genome shotgun (WGS) entry which is preliminary data.</text>
</comment>
<evidence type="ECO:0000313" key="2">
    <source>
        <dbReference type="Proteomes" id="UP000436822"/>
    </source>
</evidence>
<dbReference type="GO" id="GO:0003824">
    <property type="term" value="F:catalytic activity"/>
    <property type="evidence" value="ECO:0007669"/>
    <property type="project" value="InterPro"/>
</dbReference>
<evidence type="ECO:0000313" key="1">
    <source>
        <dbReference type="EMBL" id="GFE66596.1"/>
    </source>
</evidence>